<organism evidence="8 15">
    <name type="scientific">Blautia obeum</name>
    <dbReference type="NCBI Taxonomy" id="40520"/>
    <lineage>
        <taxon>Bacteria</taxon>
        <taxon>Bacillati</taxon>
        <taxon>Bacillota</taxon>
        <taxon>Clostridia</taxon>
        <taxon>Lachnospirales</taxon>
        <taxon>Lachnospiraceae</taxon>
        <taxon>Blautia</taxon>
    </lineage>
</organism>
<evidence type="ECO:0000313" key="15">
    <source>
        <dbReference type="Proteomes" id="UP000095409"/>
    </source>
</evidence>
<evidence type="ECO:0000256" key="5">
    <source>
        <dbReference type="ARBA" id="ARBA00022884"/>
    </source>
</evidence>
<dbReference type="EMBL" id="QSUB01000005">
    <property type="protein sequence ID" value="RGN03917.1"/>
    <property type="molecule type" value="Genomic_DNA"/>
</dbReference>
<dbReference type="PANTHER" id="PTHR22807">
    <property type="entry name" value="NOP2 YEAST -RELATED NOL1/NOP2/FMU SUN DOMAIN-CONTAINING"/>
    <property type="match status" value="1"/>
</dbReference>
<evidence type="ECO:0000313" key="8">
    <source>
        <dbReference type="EMBL" id="CUO08693.1"/>
    </source>
</evidence>
<keyword evidence="5 6" id="KW-0694">RNA-binding</keyword>
<evidence type="ECO:0000313" key="14">
    <source>
        <dbReference type="EMBL" id="RYT64867.1"/>
    </source>
</evidence>
<dbReference type="Proteomes" id="UP000095409">
    <property type="component" value="Unassembled WGS sequence"/>
</dbReference>
<dbReference type="Gene3D" id="2.30.130.60">
    <property type="match status" value="1"/>
</dbReference>
<dbReference type="EMBL" id="QROS01000005">
    <property type="protein sequence ID" value="RHL47654.1"/>
    <property type="molecule type" value="Genomic_DNA"/>
</dbReference>
<dbReference type="Pfam" id="PF17126">
    <property type="entry name" value="RsmF_methylt_CI"/>
    <property type="match status" value="1"/>
</dbReference>
<dbReference type="InterPro" id="IPR023267">
    <property type="entry name" value="RCMT"/>
</dbReference>
<dbReference type="Proteomes" id="UP000284267">
    <property type="component" value="Unassembled WGS sequence"/>
</dbReference>
<dbReference type="InterPro" id="IPR001678">
    <property type="entry name" value="MeTrfase_RsmB-F_NOP2_dom"/>
</dbReference>
<dbReference type="EMBL" id="RCXQ01000013">
    <property type="protein sequence ID" value="RYT64867.1"/>
    <property type="molecule type" value="Genomic_DNA"/>
</dbReference>
<dbReference type="InterPro" id="IPR031340">
    <property type="entry name" value="RsmF_methylt_CI"/>
</dbReference>
<dbReference type="Proteomes" id="UP000293506">
    <property type="component" value="Unassembled WGS sequence"/>
</dbReference>
<keyword evidence="3 6" id="KW-0808">Transferase</keyword>
<evidence type="ECO:0000313" key="19">
    <source>
        <dbReference type="Proteomes" id="UP000284267"/>
    </source>
</evidence>
<dbReference type="InterPro" id="IPR029063">
    <property type="entry name" value="SAM-dependent_MTases_sf"/>
</dbReference>
<dbReference type="AlphaFoldDB" id="A0A174C6W4"/>
<dbReference type="EMBL" id="CYZD01000005">
    <property type="protein sequence ID" value="CUO08693.1"/>
    <property type="molecule type" value="Genomic_DNA"/>
</dbReference>
<dbReference type="Proteomes" id="UP000285897">
    <property type="component" value="Unassembled WGS sequence"/>
</dbReference>
<dbReference type="EMBL" id="QSHL01000002">
    <property type="protein sequence ID" value="RHC09172.1"/>
    <property type="molecule type" value="Genomic_DNA"/>
</dbReference>
<dbReference type="EMBL" id="QROE01000008">
    <property type="protein sequence ID" value="RHK92790.1"/>
    <property type="molecule type" value="Genomic_DNA"/>
</dbReference>
<dbReference type="InterPro" id="IPR031341">
    <property type="entry name" value="Methyltr_RsmF_N"/>
</dbReference>
<feature type="binding site" evidence="6">
    <location>
        <position position="185"/>
    </location>
    <ligand>
        <name>S-adenosyl-L-methionine</name>
        <dbReference type="ChEBI" id="CHEBI:59789"/>
    </ligand>
</feature>
<dbReference type="CDD" id="cd21147">
    <property type="entry name" value="RsmF_methylt_CTD1"/>
    <property type="match status" value="1"/>
</dbReference>
<dbReference type="Pfam" id="PF01189">
    <property type="entry name" value="Methyltr_RsmB-F"/>
    <property type="match status" value="1"/>
</dbReference>
<dbReference type="Proteomes" id="UP000265808">
    <property type="component" value="Unassembled WGS sequence"/>
</dbReference>
<dbReference type="Gene3D" id="3.30.70.1170">
    <property type="entry name" value="Sun protein, domain 3"/>
    <property type="match status" value="1"/>
</dbReference>
<dbReference type="GO" id="GO:0001510">
    <property type="term" value="P:RNA methylation"/>
    <property type="evidence" value="ECO:0007669"/>
    <property type="project" value="InterPro"/>
</dbReference>
<dbReference type="Proteomes" id="UP000261222">
    <property type="component" value="Unassembled WGS sequence"/>
</dbReference>
<evidence type="ECO:0000313" key="20">
    <source>
        <dbReference type="Proteomes" id="UP000285897"/>
    </source>
</evidence>
<reference evidence="16 17" key="2">
    <citation type="submission" date="2018-08" db="EMBL/GenBank/DDBJ databases">
        <title>A genome reference for cultivated species of the human gut microbiota.</title>
        <authorList>
            <person name="Zou Y."/>
            <person name="Xue W."/>
            <person name="Luo G."/>
        </authorList>
    </citation>
    <scope>NUCLEOTIDE SEQUENCE [LARGE SCALE GENOMIC DNA]</scope>
    <source>
        <strain evidence="10 18">AF29-2BH</strain>
        <strain evidence="13 20">AF37-6AC</strain>
        <strain evidence="12 19">AF39-4</strain>
        <strain evidence="11 17">AM37-4AC</strain>
        <strain evidence="9 16">OM06-11AA</strain>
    </source>
</reference>
<evidence type="ECO:0000313" key="17">
    <source>
        <dbReference type="Proteomes" id="UP000265808"/>
    </source>
</evidence>
<dbReference type="Pfam" id="PF13636">
    <property type="entry name" value="Methyltranf_PUA"/>
    <property type="match status" value="1"/>
</dbReference>
<evidence type="ECO:0000256" key="2">
    <source>
        <dbReference type="ARBA" id="ARBA00022603"/>
    </source>
</evidence>
<keyword evidence="1" id="KW-0963">Cytoplasm</keyword>
<evidence type="ECO:0000313" key="18">
    <source>
        <dbReference type="Proteomes" id="UP000283585"/>
    </source>
</evidence>
<evidence type="ECO:0000313" key="16">
    <source>
        <dbReference type="Proteomes" id="UP000261222"/>
    </source>
</evidence>
<evidence type="ECO:0000313" key="12">
    <source>
        <dbReference type="EMBL" id="RHK92790.1"/>
    </source>
</evidence>
<feature type="binding site" evidence="6">
    <location>
        <position position="140"/>
    </location>
    <ligand>
        <name>S-adenosyl-L-methionine</name>
        <dbReference type="ChEBI" id="CHEBI:59789"/>
    </ligand>
</feature>
<sequence>MSEHTITELLSPAFLSRMQNMLGDEYESFLKSYEAPRTYGLRVNTAKISCDEFERIVPFPVTPIPWISNGYFYPEDVRPSFCPLYQAGLFYLQEPSAMTPASCLPVTPGENVLDLCAAPGGKATALGAMLNGSGLLVANDISASRARALLRNIELFGITNAFVTNETPAHLGKHFPEFFHKILLDAPCSGEGMFRKEEALARDWTPEKSHELSSLQKELILQAADMLRPGGLLLYSTCTFAPEEDEEVVSHLLENRPDMELLELPEYEGFTSGVPEWGNGDPSLIRSVHLFPHKMQGEGHFLALFRKEGRTDLIGTMSSAKPNAETRKWLELFLKEIGLKTLGGQPFDWNRVETRKDKVYYLPPIGGDFRGLTFLRNGLYLGDLKKNRFEPSQPFALSLRKGDAEAVISLPVSDQRLTRYLKGETLNIEPEEAAHAKGWHLLCVEGYPIGFGKLVGQTLKNKYPAGWRV</sequence>
<evidence type="ECO:0000313" key="11">
    <source>
        <dbReference type="EMBL" id="RHC09172.1"/>
    </source>
</evidence>
<dbReference type="GO" id="GO:0003723">
    <property type="term" value="F:RNA binding"/>
    <property type="evidence" value="ECO:0007669"/>
    <property type="project" value="UniProtKB-UniRule"/>
</dbReference>
<evidence type="ECO:0000313" key="10">
    <source>
        <dbReference type="EMBL" id="RGQ06388.1"/>
    </source>
</evidence>
<evidence type="ECO:0000313" key="13">
    <source>
        <dbReference type="EMBL" id="RHL47654.1"/>
    </source>
</evidence>
<feature type="active site" description="Nucleophile" evidence="6">
    <location>
        <position position="238"/>
    </location>
</feature>
<dbReference type="PROSITE" id="PS51686">
    <property type="entry name" value="SAM_MT_RSMB_NOP"/>
    <property type="match status" value="1"/>
</dbReference>
<keyword evidence="4 6" id="KW-0949">S-adenosyl-L-methionine</keyword>
<evidence type="ECO:0000256" key="3">
    <source>
        <dbReference type="ARBA" id="ARBA00022679"/>
    </source>
</evidence>
<dbReference type="InterPro" id="IPR011023">
    <property type="entry name" value="Nop2p"/>
</dbReference>
<dbReference type="GO" id="GO:0008757">
    <property type="term" value="F:S-adenosylmethionine-dependent methyltransferase activity"/>
    <property type="evidence" value="ECO:0007669"/>
    <property type="project" value="InterPro"/>
</dbReference>
<keyword evidence="2 6" id="KW-0489">Methyltransferase</keyword>
<dbReference type="CDD" id="cd02440">
    <property type="entry name" value="AdoMet_MTases"/>
    <property type="match status" value="1"/>
</dbReference>
<dbReference type="EC" id="2.1.1.178" evidence="8"/>
<dbReference type="NCBIfam" id="TIGR00446">
    <property type="entry name" value="nop2p"/>
    <property type="match status" value="1"/>
</dbReference>
<accession>A0A174C6W4</accession>
<reference evidence="8 15" key="1">
    <citation type="submission" date="2015-09" db="EMBL/GenBank/DDBJ databases">
        <authorList>
            <consortium name="Pathogen Informatics"/>
        </authorList>
    </citation>
    <scope>NUCLEOTIDE SEQUENCE [LARGE SCALE GENOMIC DNA]</scope>
    <source>
        <strain evidence="8 15">2789STDY5608837</strain>
    </source>
</reference>
<evidence type="ECO:0000256" key="4">
    <source>
        <dbReference type="ARBA" id="ARBA00022691"/>
    </source>
</evidence>
<name>A0A174C6W4_9FIRM</name>
<evidence type="ECO:0000259" key="7">
    <source>
        <dbReference type="PROSITE" id="PS51686"/>
    </source>
</evidence>
<dbReference type="GeneID" id="79804954"/>
<dbReference type="SUPFAM" id="SSF53335">
    <property type="entry name" value="S-adenosyl-L-methionine-dependent methyltransferases"/>
    <property type="match status" value="1"/>
</dbReference>
<dbReference type="InterPro" id="IPR027391">
    <property type="entry name" value="Nol1_Nop2_Fmu_2"/>
</dbReference>
<dbReference type="PANTHER" id="PTHR22807:SF30">
    <property type="entry name" value="28S RRNA (CYTOSINE(4447)-C(5))-METHYLTRANSFERASE-RELATED"/>
    <property type="match status" value="1"/>
</dbReference>
<comment type="caution">
    <text evidence="6">Lacks conserved residue(s) required for the propagation of feature annotation.</text>
</comment>
<dbReference type="RefSeq" id="WP_005424937.1">
    <property type="nucleotide sequence ID" value="NZ_CABJDZ010000008.1"/>
</dbReference>
<proteinExistence type="inferred from homology"/>
<feature type="domain" description="SAM-dependent MTase RsmB/NOP-type" evidence="7">
    <location>
        <begin position="29"/>
        <end position="308"/>
    </location>
</feature>
<dbReference type="PRINTS" id="PR02008">
    <property type="entry name" value="RCMTFAMILY"/>
</dbReference>
<dbReference type="GO" id="GO:0006396">
    <property type="term" value="P:RNA processing"/>
    <property type="evidence" value="ECO:0007669"/>
    <property type="project" value="InterPro"/>
</dbReference>
<feature type="binding site" evidence="6">
    <location>
        <begin position="116"/>
        <end position="122"/>
    </location>
    <ligand>
        <name>S-adenosyl-L-methionine</name>
        <dbReference type="ChEBI" id="CHEBI:59789"/>
    </ligand>
</feature>
<dbReference type="Pfam" id="PF17125">
    <property type="entry name" value="Methyltr_RsmF_N"/>
    <property type="match status" value="1"/>
</dbReference>
<comment type="similarity">
    <text evidence="6">Belongs to the class I-like SAM-binding methyltransferase superfamily. RsmB/NOP family.</text>
</comment>
<protein>
    <submittedName>
        <fullName evidence="9">NOL1/NOP2/sun family putative RNA methylase</fullName>
    </submittedName>
    <submittedName>
        <fullName evidence="8">Ribosomal RNA small subunit methyltransferase F</fullName>
        <ecNumber evidence="8">2.1.1.178</ecNumber>
    </submittedName>
</protein>
<gene>
    <name evidence="8" type="primary">rsmF</name>
    <name evidence="13" type="ORF">DW021_08200</name>
    <name evidence="12" type="ORF">DW040_15215</name>
    <name evidence="11" type="ORF">DW859_04110</name>
    <name evidence="10" type="ORF">DWZ12_04155</name>
    <name evidence="9" type="ORF">DXB81_12300</name>
    <name evidence="14" type="ORF">EAI82_12565</name>
    <name evidence="8" type="ORF">ERS852394_01459</name>
</gene>
<reference evidence="14 21" key="3">
    <citation type="journal article" date="2019" name="Science, e1252229">
        <title>Invertible promoters mediate bacterial phase variation, antibiotic resistance, and host adaptation in the gut.</title>
        <authorList>
            <person name="Jiang X."/>
            <person name="Hall A.B."/>
            <person name="Arthur T.D."/>
            <person name="Plichta D.R."/>
            <person name="Covington C.T."/>
            <person name="Poyet M."/>
            <person name="Crothers J."/>
            <person name="Moses P.L."/>
            <person name="Tolonen A.C."/>
            <person name="Vlamakis H."/>
            <person name="Alm E.J."/>
            <person name="Xavier R.J."/>
        </authorList>
    </citation>
    <scope>NUCLEOTIDE SEQUENCE [LARGE SCALE GENOMIC DNA]</scope>
    <source>
        <strain evidence="21">af_0058</strain>
        <strain evidence="14">Af_0058</strain>
    </source>
</reference>
<dbReference type="InterPro" id="IPR049560">
    <property type="entry name" value="MeTrfase_RsmB-F_NOP2_cat"/>
</dbReference>
<dbReference type="EMBL" id="QRSS01000004">
    <property type="protein sequence ID" value="RGQ06388.1"/>
    <property type="molecule type" value="Genomic_DNA"/>
</dbReference>
<evidence type="ECO:0000256" key="1">
    <source>
        <dbReference type="ARBA" id="ARBA00022490"/>
    </source>
</evidence>
<dbReference type="GO" id="GO:0008173">
    <property type="term" value="F:RNA methyltransferase activity"/>
    <property type="evidence" value="ECO:0007669"/>
    <property type="project" value="InterPro"/>
</dbReference>
<evidence type="ECO:0000313" key="9">
    <source>
        <dbReference type="EMBL" id="RGN03917.1"/>
    </source>
</evidence>
<dbReference type="Proteomes" id="UP000283585">
    <property type="component" value="Unassembled WGS sequence"/>
</dbReference>
<evidence type="ECO:0000256" key="6">
    <source>
        <dbReference type="PROSITE-ProRule" id="PRU01023"/>
    </source>
</evidence>
<evidence type="ECO:0000313" key="21">
    <source>
        <dbReference type="Proteomes" id="UP000293506"/>
    </source>
</evidence>
<dbReference type="Gene3D" id="3.40.50.150">
    <property type="entry name" value="Vaccinia Virus protein VP39"/>
    <property type="match status" value="1"/>
</dbReference>